<gene>
    <name evidence="1" type="ORF">K3G42_009748</name>
</gene>
<reference evidence="1" key="1">
    <citation type="submission" date="2021-08" db="EMBL/GenBank/DDBJ databases">
        <title>The first chromosome-level gecko genome reveals the dynamic sex chromosomes of Neotropical dwarf geckos (Sphaerodactylidae: Sphaerodactylus).</title>
        <authorList>
            <person name="Pinto B.J."/>
            <person name="Keating S.E."/>
            <person name="Gamble T."/>
        </authorList>
    </citation>
    <scope>NUCLEOTIDE SEQUENCE</scope>
    <source>
        <strain evidence="1">TG3544</strain>
    </source>
</reference>
<dbReference type="Proteomes" id="UP000827872">
    <property type="component" value="Linkage Group LG16"/>
</dbReference>
<name>A0ACB8EE39_9SAUR</name>
<protein>
    <submittedName>
        <fullName evidence="1">Uncharacterized protein</fullName>
    </submittedName>
</protein>
<accession>A0ACB8EE39</accession>
<evidence type="ECO:0000313" key="2">
    <source>
        <dbReference type="Proteomes" id="UP000827872"/>
    </source>
</evidence>
<dbReference type="EMBL" id="CM037629">
    <property type="protein sequence ID" value="KAH7990656.1"/>
    <property type="molecule type" value="Genomic_DNA"/>
</dbReference>
<comment type="caution">
    <text evidence="1">The sequence shown here is derived from an EMBL/GenBank/DDBJ whole genome shotgun (WGS) entry which is preliminary data.</text>
</comment>
<keyword evidence="2" id="KW-1185">Reference proteome</keyword>
<proteinExistence type="predicted"/>
<sequence length="410" mass="46254">MELLCALLLAAAGIPTTVLLCLFLWAICYDFIWSRIPPEFEHPLKLRVIHWILIMVLGAGRICESLGICRQLDVVRYVVDLKKTKLDPSLFTKDLLFDGIPVRVYQPKAPLAGRRKGMLLFHGGAGLIGTIDLYQDISNNIAKNADIVLVSVGYGLSPEHPYPSQYTQCLAATVHFLKNAEDYGVDPSQVILLGDSAGGNIAAFIAKKLTERPDLPKLRAQVLIYACLQGLDFNLPSYMQNAWMPILYRENAVKFGLQYLRKDPALRDDVLRGCHVPEDLRLKYRKWVNANNIPEKFKGRGYPPVTLAPHKPPLHEQVPELLQATYSAILSEDHIIKQLPETFIVSCEYDILRDDNLLFKKRLEDCGVKVRWFHSEQGFHGVMNLANPGLFYFPAGVEILDCIIDFVKSL</sequence>
<evidence type="ECO:0000313" key="1">
    <source>
        <dbReference type="EMBL" id="KAH7990656.1"/>
    </source>
</evidence>
<organism evidence="1 2">
    <name type="scientific">Sphaerodactylus townsendi</name>
    <dbReference type="NCBI Taxonomy" id="933632"/>
    <lineage>
        <taxon>Eukaryota</taxon>
        <taxon>Metazoa</taxon>
        <taxon>Chordata</taxon>
        <taxon>Craniata</taxon>
        <taxon>Vertebrata</taxon>
        <taxon>Euteleostomi</taxon>
        <taxon>Lepidosauria</taxon>
        <taxon>Squamata</taxon>
        <taxon>Bifurcata</taxon>
        <taxon>Gekkota</taxon>
        <taxon>Sphaerodactylidae</taxon>
        <taxon>Sphaerodactylus</taxon>
    </lineage>
</organism>